<organism evidence="2 3">
    <name type="scientific">Chlorella ohadii</name>
    <dbReference type="NCBI Taxonomy" id="2649997"/>
    <lineage>
        <taxon>Eukaryota</taxon>
        <taxon>Viridiplantae</taxon>
        <taxon>Chlorophyta</taxon>
        <taxon>core chlorophytes</taxon>
        <taxon>Trebouxiophyceae</taxon>
        <taxon>Chlorellales</taxon>
        <taxon>Chlorellaceae</taxon>
        <taxon>Chlorella clade</taxon>
        <taxon>Chlorella</taxon>
    </lineage>
</organism>
<reference evidence="2" key="1">
    <citation type="submission" date="2020-11" db="EMBL/GenBank/DDBJ databases">
        <title>Chlorella ohadii genome sequencing and assembly.</title>
        <authorList>
            <person name="Murik O."/>
            <person name="Treves H."/>
            <person name="Kedem I."/>
            <person name="Shotland Y."/>
            <person name="Kaplan A."/>
        </authorList>
    </citation>
    <scope>NUCLEOTIDE SEQUENCE</scope>
    <source>
        <strain evidence="2">1</strain>
    </source>
</reference>
<gene>
    <name evidence="2" type="ORF">COHA_006648</name>
</gene>
<comment type="caution">
    <text evidence="2">The sequence shown here is derived from an EMBL/GenBank/DDBJ whole genome shotgun (WGS) entry which is preliminary data.</text>
</comment>
<accession>A0AAD5DNV2</accession>
<dbReference type="Pfam" id="PF04536">
    <property type="entry name" value="TPM_phosphatase"/>
    <property type="match status" value="1"/>
</dbReference>
<sequence>MQAVGSRAALAPAPVAVRPFAARQQAPVGRAAALRVECASLRERAAQAATVVALTFSLAAGAEARLEGVNKPELLPTGEFTPVIDVAGFLTEGEERRIRDRVEALEADTGVKLRVLAQNYPQTPGLAIKDYWGVDADTVVFVADPNTGNILNFNVGDNVDLLVPRNFWSRLAGRYGTKFYWQDKGQDVSIVNAVAAIDNCLREPIGRNQCSTIRGELE</sequence>
<dbReference type="PANTHER" id="PTHR35514">
    <property type="entry name" value="THYLAKOID LUMENAL 15.0 KDA PROTEIN 2, CHLOROPLASTIC"/>
    <property type="match status" value="1"/>
</dbReference>
<dbReference type="InterPro" id="IPR007621">
    <property type="entry name" value="TPM_dom"/>
</dbReference>
<dbReference type="EMBL" id="JADXDR010000097">
    <property type="protein sequence ID" value="KAI7839581.1"/>
    <property type="molecule type" value="Genomic_DNA"/>
</dbReference>
<evidence type="ECO:0000259" key="1">
    <source>
        <dbReference type="Pfam" id="PF04536"/>
    </source>
</evidence>
<proteinExistence type="predicted"/>
<dbReference type="AlphaFoldDB" id="A0AAD5DNV2"/>
<protein>
    <recommendedName>
        <fullName evidence="1">TPM domain-containing protein</fullName>
    </recommendedName>
</protein>
<keyword evidence="3" id="KW-1185">Reference proteome</keyword>
<dbReference type="Proteomes" id="UP001205105">
    <property type="component" value="Unassembled WGS sequence"/>
</dbReference>
<dbReference type="PANTHER" id="PTHR35514:SF1">
    <property type="entry name" value="THYLAKOID LUMENAL 15.0 KDA PROTEIN 2, CHLOROPLASTIC"/>
    <property type="match status" value="1"/>
</dbReference>
<evidence type="ECO:0000313" key="2">
    <source>
        <dbReference type="EMBL" id="KAI7839581.1"/>
    </source>
</evidence>
<evidence type="ECO:0000313" key="3">
    <source>
        <dbReference type="Proteomes" id="UP001205105"/>
    </source>
</evidence>
<name>A0AAD5DNV2_9CHLO</name>
<feature type="domain" description="TPM" evidence="1">
    <location>
        <begin position="83"/>
        <end position="196"/>
    </location>
</feature>